<dbReference type="Pfam" id="PF00584">
    <property type="entry name" value="SecE"/>
    <property type="match status" value="1"/>
</dbReference>
<accession>C3JCX6</accession>
<dbReference type="NCBIfam" id="TIGR00964">
    <property type="entry name" value="secE_bact"/>
    <property type="match status" value="1"/>
</dbReference>
<dbReference type="AlphaFoldDB" id="C3JCX6"/>
<dbReference type="Proteomes" id="UP000004295">
    <property type="component" value="Unassembled WGS sequence"/>
</dbReference>
<keyword evidence="6 8" id="KW-0811">Translocation</keyword>
<evidence type="ECO:0000256" key="7">
    <source>
        <dbReference type="ARBA" id="ARBA00023136"/>
    </source>
</evidence>
<dbReference type="RefSeq" id="WP_004335266.1">
    <property type="nucleotide sequence ID" value="NZ_ACNN01000036.1"/>
</dbReference>
<keyword evidence="5 8" id="KW-1133">Transmembrane helix</keyword>
<dbReference type="GO" id="GO:0065002">
    <property type="term" value="P:intracellular protein transmembrane transport"/>
    <property type="evidence" value="ECO:0007669"/>
    <property type="project" value="UniProtKB-UniRule"/>
</dbReference>
<evidence type="ECO:0000256" key="3">
    <source>
        <dbReference type="ARBA" id="ARBA00022692"/>
    </source>
</evidence>
<evidence type="ECO:0000256" key="2">
    <source>
        <dbReference type="ARBA" id="ARBA00022448"/>
    </source>
</evidence>
<dbReference type="EMBL" id="ACNN01000036">
    <property type="protein sequence ID" value="EEN81921.1"/>
    <property type="molecule type" value="Genomic_DNA"/>
</dbReference>
<dbReference type="eggNOG" id="COG0690">
    <property type="taxonomic scope" value="Bacteria"/>
</dbReference>
<keyword evidence="3 8" id="KW-0812">Transmembrane</keyword>
<evidence type="ECO:0000256" key="8">
    <source>
        <dbReference type="HAMAP-Rule" id="MF_00422"/>
    </source>
</evidence>
<dbReference type="GeneID" id="93365393"/>
<keyword evidence="7 8" id="KW-0472">Membrane</keyword>
<dbReference type="InterPro" id="IPR038379">
    <property type="entry name" value="SecE_sf"/>
</dbReference>
<gene>
    <name evidence="8 9" type="primary">secE</name>
    <name evidence="9" type="ORF">POREN0001_0663</name>
</gene>
<keyword evidence="4 8" id="KW-0653">Protein transport</keyword>
<evidence type="ECO:0000313" key="9">
    <source>
        <dbReference type="EMBL" id="EEN81921.1"/>
    </source>
</evidence>
<dbReference type="GO" id="GO:0008320">
    <property type="term" value="F:protein transmembrane transporter activity"/>
    <property type="evidence" value="ECO:0007669"/>
    <property type="project" value="UniProtKB-UniRule"/>
</dbReference>
<dbReference type="GO" id="GO:0005886">
    <property type="term" value="C:plasma membrane"/>
    <property type="evidence" value="ECO:0007669"/>
    <property type="project" value="UniProtKB-SubCell"/>
</dbReference>
<dbReference type="InterPro" id="IPR005807">
    <property type="entry name" value="SecE_bac"/>
</dbReference>
<name>C3JCX6_POREA</name>
<sequence>MKFFSKIGKAFKDSYNELAHKVSWPTRSELTNSAVVVMIASVIIAVCIFAVDTVFNFGMEQIYKLII</sequence>
<keyword evidence="8" id="KW-1003">Cell membrane</keyword>
<dbReference type="InterPro" id="IPR001901">
    <property type="entry name" value="Translocase_SecE/Sec61-g"/>
</dbReference>
<comment type="subunit">
    <text evidence="8">Component of the Sec protein translocase complex. Heterotrimer consisting of SecY, SecE and SecG subunits. The heterotrimers can form oligomers, although 1 heterotrimer is thought to be able to translocate proteins. Interacts with the ribosome. Interacts with SecDF, and other proteins may be involved. Interacts with SecA.</text>
</comment>
<dbReference type="STRING" id="553175.POREN0001_0663"/>
<dbReference type="HAMAP" id="MF_00422">
    <property type="entry name" value="SecE"/>
    <property type="match status" value="1"/>
</dbReference>
<evidence type="ECO:0000256" key="5">
    <source>
        <dbReference type="ARBA" id="ARBA00022989"/>
    </source>
</evidence>
<comment type="caution">
    <text evidence="9">The sequence shown here is derived from an EMBL/GenBank/DDBJ whole genome shotgun (WGS) entry which is preliminary data.</text>
</comment>
<feature type="transmembrane region" description="Helical" evidence="8">
    <location>
        <begin position="34"/>
        <end position="55"/>
    </location>
</feature>
<dbReference type="GO" id="GO:0006605">
    <property type="term" value="P:protein targeting"/>
    <property type="evidence" value="ECO:0007669"/>
    <property type="project" value="UniProtKB-UniRule"/>
</dbReference>
<dbReference type="Gene3D" id="1.20.5.1030">
    <property type="entry name" value="Preprotein translocase secy subunit"/>
    <property type="match status" value="1"/>
</dbReference>
<dbReference type="GO" id="GO:0009306">
    <property type="term" value="P:protein secretion"/>
    <property type="evidence" value="ECO:0007669"/>
    <property type="project" value="UniProtKB-UniRule"/>
</dbReference>
<comment type="subcellular location">
    <subcellularLocation>
        <location evidence="8">Cell membrane</location>
        <topology evidence="8">Single-pass membrane protein</topology>
    </subcellularLocation>
    <subcellularLocation>
        <location evidence="1">Membrane</location>
    </subcellularLocation>
</comment>
<dbReference type="GO" id="GO:0043952">
    <property type="term" value="P:protein transport by the Sec complex"/>
    <property type="evidence" value="ECO:0007669"/>
    <property type="project" value="UniProtKB-UniRule"/>
</dbReference>
<protein>
    <recommendedName>
        <fullName evidence="8">Protein translocase subunit SecE</fullName>
    </recommendedName>
</protein>
<organism evidence="9 10">
    <name type="scientific">Porphyromonas endodontalis (strain ATCC 35406 / DSM 24491 / JCM 8526 / CCUG 16442 / BCRC 14492 / NCTC 13058 / HG 370)</name>
    <name type="common">Bacteroides endodontalis</name>
    <dbReference type="NCBI Taxonomy" id="553175"/>
    <lineage>
        <taxon>Bacteria</taxon>
        <taxon>Pseudomonadati</taxon>
        <taxon>Bacteroidota</taxon>
        <taxon>Bacteroidia</taxon>
        <taxon>Bacteroidales</taxon>
        <taxon>Porphyromonadaceae</taxon>
        <taxon>Porphyromonas</taxon>
    </lineage>
</organism>
<evidence type="ECO:0000313" key="10">
    <source>
        <dbReference type="Proteomes" id="UP000004295"/>
    </source>
</evidence>
<evidence type="ECO:0000256" key="1">
    <source>
        <dbReference type="ARBA" id="ARBA00004370"/>
    </source>
</evidence>
<evidence type="ECO:0000256" key="6">
    <source>
        <dbReference type="ARBA" id="ARBA00023010"/>
    </source>
</evidence>
<reference evidence="9 10" key="1">
    <citation type="submission" date="2009-04" db="EMBL/GenBank/DDBJ databases">
        <authorList>
            <person name="Sebastian Y."/>
            <person name="Madupu R."/>
            <person name="Durkin A.S."/>
            <person name="Torralba M."/>
            <person name="Methe B."/>
            <person name="Sutton G.G."/>
            <person name="Strausberg R.L."/>
            <person name="Nelson K.E."/>
        </authorList>
    </citation>
    <scope>NUCLEOTIDE SEQUENCE [LARGE SCALE GENOMIC DNA]</scope>
    <source>
        <strain evidence="10">ATCC 35406 / BCRC 14492 / JCM 8526 / NCTC 13058 / HG 370</strain>
    </source>
</reference>
<comment type="similarity">
    <text evidence="8">Belongs to the SecE/SEC61-gamma family.</text>
</comment>
<keyword evidence="2 8" id="KW-0813">Transport</keyword>
<evidence type="ECO:0000256" key="4">
    <source>
        <dbReference type="ARBA" id="ARBA00022927"/>
    </source>
</evidence>
<keyword evidence="10" id="KW-1185">Reference proteome</keyword>
<proteinExistence type="inferred from homology"/>
<comment type="function">
    <text evidence="8">Essential subunit of the Sec protein translocation channel SecYEG. Clamps together the 2 halves of SecY. May contact the channel plug during translocation.</text>
</comment>